<organism evidence="1 2">
    <name type="scientific">Citrus sinensis</name>
    <name type="common">Sweet orange</name>
    <name type="synonym">Citrus aurantium var. sinensis</name>
    <dbReference type="NCBI Taxonomy" id="2711"/>
    <lineage>
        <taxon>Eukaryota</taxon>
        <taxon>Viridiplantae</taxon>
        <taxon>Streptophyta</taxon>
        <taxon>Embryophyta</taxon>
        <taxon>Tracheophyta</taxon>
        <taxon>Spermatophyta</taxon>
        <taxon>Magnoliopsida</taxon>
        <taxon>eudicotyledons</taxon>
        <taxon>Gunneridae</taxon>
        <taxon>Pentapetalae</taxon>
        <taxon>rosids</taxon>
        <taxon>malvids</taxon>
        <taxon>Sapindales</taxon>
        <taxon>Rutaceae</taxon>
        <taxon>Aurantioideae</taxon>
        <taxon>Citrus</taxon>
    </lineage>
</organism>
<protein>
    <submittedName>
        <fullName evidence="1">Cytosolic iron-sulfur assembly component 2b</fullName>
    </submittedName>
</protein>
<name>A0ACB8KG37_CITSI</name>
<accession>A0ACB8KG37</accession>
<comment type="caution">
    <text evidence="1">The sequence shown here is derived from an EMBL/GenBank/DDBJ whole genome shotgun (WGS) entry which is preliminary data.</text>
</comment>
<keyword evidence="2" id="KW-1185">Reference proteome</keyword>
<reference evidence="2" key="1">
    <citation type="journal article" date="2023" name="Hortic. Res.">
        <title>A chromosome-level phased genome enabling allele-level studies in sweet orange: a case study on citrus Huanglongbing tolerance.</title>
        <authorList>
            <person name="Wu B."/>
            <person name="Yu Q."/>
            <person name="Deng Z."/>
            <person name="Duan Y."/>
            <person name="Luo F."/>
            <person name="Gmitter F. Jr."/>
        </authorList>
    </citation>
    <scope>NUCLEOTIDE SEQUENCE [LARGE SCALE GENOMIC DNA]</scope>
    <source>
        <strain evidence="2">cv. Valencia</strain>
    </source>
</reference>
<dbReference type="EMBL" id="CM039174">
    <property type="protein sequence ID" value="KAH9753296.1"/>
    <property type="molecule type" value="Genomic_DNA"/>
</dbReference>
<dbReference type="Proteomes" id="UP000829398">
    <property type="component" value="Chromosome 5"/>
</dbReference>
<evidence type="ECO:0000313" key="1">
    <source>
        <dbReference type="EMBL" id="KAH9753296.1"/>
    </source>
</evidence>
<evidence type="ECO:0000313" key="2">
    <source>
        <dbReference type="Proteomes" id="UP000829398"/>
    </source>
</evidence>
<proteinExistence type="predicted"/>
<sequence>MVSGLINANPVVYEKKERRARSASSCVNDEDIKDPEHPYSLEELKVITEDAIEVDDERSYVRVTFTPTVEHCSMATVIGLCLRVKLMRSLPPRFKVDIMVAPGTHATEAAGKHTLPLHYVLVCIFYSESFLKVNKQLNDKERVAAALENPNLVDMVDECLAPTFD</sequence>
<gene>
    <name evidence="1" type="ORF">KPL71_015015</name>
</gene>